<organism evidence="3 4">
    <name type="scientific">Gallibacterium genomosp. 1</name>
    <dbReference type="NCBI Taxonomy" id="155515"/>
    <lineage>
        <taxon>Bacteria</taxon>
        <taxon>Pseudomonadati</taxon>
        <taxon>Pseudomonadota</taxon>
        <taxon>Gammaproteobacteria</taxon>
        <taxon>Pasteurellales</taxon>
        <taxon>Pasteurellaceae</taxon>
        <taxon>Gallibacterium</taxon>
    </lineage>
</organism>
<dbReference type="GO" id="GO:1901135">
    <property type="term" value="P:carbohydrate derivative metabolic process"/>
    <property type="evidence" value="ECO:0007669"/>
    <property type="project" value="UniProtKB-ARBA"/>
</dbReference>
<comment type="caution">
    <text evidence="3">The sequence shown here is derived from an EMBL/GenBank/DDBJ whole genome shotgun (WGS) entry which is preliminary data.</text>
</comment>
<evidence type="ECO:0000259" key="1">
    <source>
        <dbReference type="Pfam" id="PF00534"/>
    </source>
</evidence>
<dbReference type="EMBL" id="JTJQ01000024">
    <property type="protein sequence ID" value="OBX00321.1"/>
    <property type="molecule type" value="Genomic_DNA"/>
</dbReference>
<name>A0AB36DV77_9PAST</name>
<evidence type="ECO:0000313" key="4">
    <source>
        <dbReference type="Proteomes" id="UP000092594"/>
    </source>
</evidence>
<evidence type="ECO:0000259" key="2">
    <source>
        <dbReference type="Pfam" id="PF13439"/>
    </source>
</evidence>
<dbReference type="InterPro" id="IPR028098">
    <property type="entry name" value="Glyco_trans_4-like_N"/>
</dbReference>
<dbReference type="AlphaFoldDB" id="A0AB36DV77"/>
<keyword evidence="3" id="KW-0808">Transferase</keyword>
<dbReference type="Gene3D" id="3.40.50.2000">
    <property type="entry name" value="Glycogen Phosphorylase B"/>
    <property type="match status" value="2"/>
</dbReference>
<accession>A0AB36DV77</accession>
<protein>
    <submittedName>
        <fullName evidence="3">Glycosyl transferase family 1</fullName>
    </submittedName>
</protein>
<feature type="domain" description="Glycosyltransferase subfamily 4-like N-terminal" evidence="2">
    <location>
        <begin position="14"/>
        <end position="170"/>
    </location>
</feature>
<dbReference type="Pfam" id="PF00534">
    <property type="entry name" value="Glycos_transf_1"/>
    <property type="match status" value="1"/>
</dbReference>
<gene>
    <name evidence="3" type="ORF">QV05_08055</name>
</gene>
<proteinExistence type="predicted"/>
<dbReference type="Proteomes" id="UP000092594">
    <property type="component" value="Unassembled WGS sequence"/>
</dbReference>
<dbReference type="GO" id="GO:0016757">
    <property type="term" value="F:glycosyltransferase activity"/>
    <property type="evidence" value="ECO:0007669"/>
    <property type="project" value="InterPro"/>
</dbReference>
<dbReference type="Pfam" id="PF13439">
    <property type="entry name" value="Glyco_transf_4"/>
    <property type="match status" value="1"/>
</dbReference>
<evidence type="ECO:0000313" key="3">
    <source>
        <dbReference type="EMBL" id="OBX00321.1"/>
    </source>
</evidence>
<dbReference type="InterPro" id="IPR001296">
    <property type="entry name" value="Glyco_trans_1"/>
</dbReference>
<dbReference type="RefSeq" id="WP_065231365.1">
    <property type="nucleotide sequence ID" value="NZ_JTJP01000032.1"/>
</dbReference>
<keyword evidence="4" id="KW-1185">Reference proteome</keyword>
<dbReference type="PANTHER" id="PTHR12526">
    <property type="entry name" value="GLYCOSYLTRANSFERASE"/>
    <property type="match status" value="1"/>
</dbReference>
<dbReference type="PANTHER" id="PTHR12526:SF638">
    <property type="entry name" value="SPORE COAT PROTEIN SA"/>
    <property type="match status" value="1"/>
</dbReference>
<sequence length="355" mass="40613">MKNIVVVTIALGNDGAERVLTELMREWSNKGHHVTVIQTHANRYGNSTYEISDSIKTIYIQSTSKNKIIRYLQEINSLIHILRENKSSTVISFLSASSFISAMASLFVPNKMIFSERNNPKECPIGWLQQKLRNLSFYFADRIVFQTEEARQYFSSYIQKKGIVIPNPINGKLPDRYIGEKEKLVVTACRLHPQKNLFMLIDAFKKFHNDFPDYSLVIYGQGVLEQELKQYVYKLNLEEKIIFPGFERNVLNKLNKASMYVSSSNYEGISNSMLEAMALGLPVIVTDCPVGGARMIIQNNENGILVPVNDTEALYLGMKRVAENPQFAKKLADKAYLVREKYPLHIIANEWLELL</sequence>
<dbReference type="SUPFAM" id="SSF53756">
    <property type="entry name" value="UDP-Glycosyltransferase/glycogen phosphorylase"/>
    <property type="match status" value="1"/>
</dbReference>
<reference evidence="3 4" key="1">
    <citation type="submission" date="2014-11" db="EMBL/GenBank/DDBJ databases">
        <title>Pan-genome of Gallibacterium spp.</title>
        <authorList>
            <person name="Kudirkiene E."/>
            <person name="Bojesen A.M."/>
        </authorList>
    </citation>
    <scope>NUCLEOTIDE SEQUENCE [LARGE SCALE GENOMIC DNA]</scope>
    <source>
        <strain evidence="3 4">Gerl. 2740/89</strain>
    </source>
</reference>
<feature type="domain" description="Glycosyl transferase family 1" evidence="1">
    <location>
        <begin position="179"/>
        <end position="336"/>
    </location>
</feature>